<accession>A0A2H0UYR3</accession>
<reference evidence="2" key="1">
    <citation type="submission" date="2017-09" db="EMBL/GenBank/DDBJ databases">
        <title>Depth-based differentiation of microbial function through sediment-hosted aquifers and enrichment of novel symbionts in the deep terrestrial subsurface.</title>
        <authorList>
            <person name="Probst A.J."/>
            <person name="Ladd B."/>
            <person name="Jarett J.K."/>
            <person name="Geller-Mcgrath D.E."/>
            <person name="Sieber C.M.K."/>
            <person name="Emerson J.B."/>
            <person name="Anantharaman K."/>
            <person name="Thomas B.C."/>
            <person name="Malmstrom R."/>
            <person name="Stieglmeier M."/>
            <person name="Klingl A."/>
            <person name="Woyke T."/>
            <person name="Ryan C.M."/>
            <person name="Banfield J.F."/>
        </authorList>
    </citation>
    <scope>NUCLEOTIDE SEQUENCE [LARGE SCALE GENOMIC DNA]</scope>
</reference>
<name>A0A2H0UYR3_9BACT</name>
<gene>
    <name evidence="1" type="ORF">COU01_04345</name>
</gene>
<evidence type="ECO:0000313" key="2">
    <source>
        <dbReference type="Proteomes" id="UP000228510"/>
    </source>
</evidence>
<proteinExistence type="predicted"/>
<comment type="caution">
    <text evidence="1">The sequence shown here is derived from an EMBL/GenBank/DDBJ whole genome shotgun (WGS) entry which is preliminary data.</text>
</comment>
<organism evidence="1 2">
    <name type="scientific">Candidatus Falkowbacteria bacterium CG10_big_fil_rev_8_21_14_0_10_44_15</name>
    <dbReference type="NCBI Taxonomy" id="1974569"/>
    <lineage>
        <taxon>Bacteria</taxon>
        <taxon>Candidatus Falkowiibacteriota</taxon>
    </lineage>
</organism>
<dbReference type="Proteomes" id="UP000228510">
    <property type="component" value="Unassembled WGS sequence"/>
</dbReference>
<evidence type="ECO:0000313" key="1">
    <source>
        <dbReference type="EMBL" id="PIR91964.1"/>
    </source>
</evidence>
<dbReference type="AlphaFoldDB" id="A0A2H0UYR3"/>
<sequence length="215" mass="24979">MATQVAGELYYDLDGQMLEIKRQLRQKNGYPFNPQELQLHLQAAVEGRFKPIERVHVIISETEIMVNLDAPPALPFDGAQIEFQTGGGWVKVEKREDELYVNGRKIIFYLSERQQGNNMVRGHELREELSGKPVLHPNIMDALIEYPNFIPEGWKVDESGNIRFIFFWAVIFRDAGGRLYVRYFCFHVGQWRRRSCHWLDDNWGDRGPAALLASI</sequence>
<protein>
    <submittedName>
        <fullName evidence="1">Uncharacterized protein</fullName>
    </submittedName>
</protein>
<dbReference type="EMBL" id="PFAT01000055">
    <property type="protein sequence ID" value="PIR91964.1"/>
    <property type="molecule type" value="Genomic_DNA"/>
</dbReference>